<dbReference type="PANTHER" id="PTHR31339">
    <property type="entry name" value="PECTIN LYASE-RELATED"/>
    <property type="match status" value="1"/>
</dbReference>
<dbReference type="InterPro" id="IPR011050">
    <property type="entry name" value="Pectin_lyase_fold/virulence"/>
</dbReference>
<dbReference type="GO" id="GO:0004650">
    <property type="term" value="F:polygalacturonase activity"/>
    <property type="evidence" value="ECO:0007669"/>
    <property type="project" value="InterPro"/>
</dbReference>
<evidence type="ECO:0000256" key="4">
    <source>
        <dbReference type="RuleBase" id="RU361169"/>
    </source>
</evidence>
<sequence>MNFRNVLLLVFLCFVFFVTNAQKVKTFDPDFSACGWIKDVGARTIPSSRGVDYNPADFGAVGDGITMCTEAIQAAIDACSENGGGVVRFETGIYLTGSVFLKSNVILDIPKGVRIVGSQDIKDYKEIPGRVAGIEMTWPAALINIIGQQNVAVTGDGVIDGDGKVFWDKYRAMRKEYDPKGLRWVVDYDCKRPRGIIIENSKDVTLQDVVLYRPGFWSVHILYSEYITVKGMTINNNIEARGPSTDGIDIDSSERVLVEGCYVNCNDDNFCLKAGRDADGLRVNKPCQYIVIRDCIAGHGDGLFTCGSETSGGIKNVLIYNMQGLGTKYGLRFKSTSQRGGTIENIYIYNVKMDGVRDPFVVNLNWHPKYSNSLLPEGYVYEDLPVHWKKLLEKVDPEDGLPKFRNIHFENVEAINANTCIKVTGLEESTIDNFSFTNVSFSGEEAGKISYAKDWIFNKFSVSGTKDSKVEMENNSKVKIK</sequence>
<keyword evidence="3 4" id="KW-0326">Glycosidase</keyword>
<reference evidence="6" key="1">
    <citation type="submission" date="2022-10" db="EMBL/GenBank/DDBJ databases">
        <authorList>
            <person name="Yu W.X."/>
        </authorList>
    </citation>
    <scope>NUCLEOTIDE SEQUENCE</scope>
    <source>
        <strain evidence="6">D04</strain>
    </source>
</reference>
<keyword evidence="5" id="KW-0732">Signal</keyword>
<evidence type="ECO:0000256" key="3">
    <source>
        <dbReference type="ARBA" id="ARBA00023295"/>
    </source>
</evidence>
<dbReference type="RefSeq" id="WP_301200235.1">
    <property type="nucleotide sequence ID" value="NZ_JAPDPI010000027.1"/>
</dbReference>
<dbReference type="Gene3D" id="2.160.20.10">
    <property type="entry name" value="Single-stranded right-handed beta-helix, Pectin lyase-like"/>
    <property type="match status" value="1"/>
</dbReference>
<dbReference type="PANTHER" id="PTHR31339:SF9">
    <property type="entry name" value="PLASMIN AND FIBRONECTIN-BINDING PROTEIN A"/>
    <property type="match status" value="1"/>
</dbReference>
<protein>
    <submittedName>
        <fullName evidence="6">Glycoside hydrolase family 28 protein</fullName>
    </submittedName>
</protein>
<gene>
    <name evidence="6" type="ORF">OM074_13400</name>
</gene>
<feature type="signal peptide" evidence="5">
    <location>
        <begin position="1"/>
        <end position="21"/>
    </location>
</feature>
<accession>A0AAE3MFS1</accession>
<dbReference type="InterPro" id="IPR012334">
    <property type="entry name" value="Pectin_lyas_fold"/>
</dbReference>
<evidence type="ECO:0000256" key="5">
    <source>
        <dbReference type="SAM" id="SignalP"/>
    </source>
</evidence>
<dbReference type="InterPro" id="IPR000743">
    <property type="entry name" value="Glyco_hydro_28"/>
</dbReference>
<dbReference type="InterPro" id="IPR006626">
    <property type="entry name" value="PbH1"/>
</dbReference>
<feature type="chain" id="PRO_5042225253" evidence="5">
    <location>
        <begin position="22"/>
        <end position="481"/>
    </location>
</feature>
<evidence type="ECO:0000313" key="7">
    <source>
        <dbReference type="Proteomes" id="UP001207408"/>
    </source>
</evidence>
<dbReference type="Pfam" id="PF00295">
    <property type="entry name" value="Glyco_hydro_28"/>
    <property type="match status" value="1"/>
</dbReference>
<dbReference type="InterPro" id="IPR051801">
    <property type="entry name" value="GH28_Enzymes"/>
</dbReference>
<name>A0AAE3MFS1_9BACT</name>
<dbReference type="GO" id="GO:0005975">
    <property type="term" value="P:carbohydrate metabolic process"/>
    <property type="evidence" value="ECO:0007669"/>
    <property type="project" value="InterPro"/>
</dbReference>
<dbReference type="SUPFAM" id="SSF51126">
    <property type="entry name" value="Pectin lyase-like"/>
    <property type="match status" value="1"/>
</dbReference>
<keyword evidence="2 4" id="KW-0378">Hydrolase</keyword>
<evidence type="ECO:0000256" key="2">
    <source>
        <dbReference type="ARBA" id="ARBA00022801"/>
    </source>
</evidence>
<dbReference type="Proteomes" id="UP001207408">
    <property type="component" value="Unassembled WGS sequence"/>
</dbReference>
<evidence type="ECO:0000256" key="1">
    <source>
        <dbReference type="ARBA" id="ARBA00008834"/>
    </source>
</evidence>
<proteinExistence type="inferred from homology"/>
<keyword evidence="7" id="KW-1185">Reference proteome</keyword>
<organism evidence="6 7">
    <name type="scientific">Plebeiibacterium marinum</name>
    <dbReference type="NCBI Taxonomy" id="2992111"/>
    <lineage>
        <taxon>Bacteria</taxon>
        <taxon>Pseudomonadati</taxon>
        <taxon>Bacteroidota</taxon>
        <taxon>Bacteroidia</taxon>
        <taxon>Marinilabiliales</taxon>
        <taxon>Marinilabiliaceae</taxon>
        <taxon>Plebeiibacterium</taxon>
    </lineage>
</organism>
<comment type="similarity">
    <text evidence="1 4">Belongs to the glycosyl hydrolase 28 family.</text>
</comment>
<dbReference type="SMART" id="SM00710">
    <property type="entry name" value="PbH1"/>
    <property type="match status" value="6"/>
</dbReference>
<dbReference type="EMBL" id="JAPDPI010000027">
    <property type="protein sequence ID" value="MCW3806626.1"/>
    <property type="molecule type" value="Genomic_DNA"/>
</dbReference>
<comment type="caution">
    <text evidence="6">The sequence shown here is derived from an EMBL/GenBank/DDBJ whole genome shotgun (WGS) entry which is preliminary data.</text>
</comment>
<dbReference type="AlphaFoldDB" id="A0AAE3MFS1"/>
<evidence type="ECO:0000313" key="6">
    <source>
        <dbReference type="EMBL" id="MCW3806626.1"/>
    </source>
</evidence>